<feature type="region of interest" description="Disordered" evidence="1">
    <location>
        <begin position="354"/>
        <end position="379"/>
    </location>
</feature>
<dbReference type="Proteomes" id="UP000245942">
    <property type="component" value="Unassembled WGS sequence"/>
</dbReference>
<dbReference type="PANTHER" id="PTHR12959">
    <property type="entry name" value="GPI TRANSAMIDASE COMPONENT PIG-T-RELATED"/>
    <property type="match status" value="1"/>
</dbReference>
<feature type="signal peptide" evidence="2">
    <location>
        <begin position="1"/>
        <end position="24"/>
    </location>
</feature>
<feature type="compositionally biased region" description="Basic and acidic residues" evidence="1">
    <location>
        <begin position="594"/>
        <end position="606"/>
    </location>
</feature>
<dbReference type="PANTHER" id="PTHR12959:SF11">
    <property type="entry name" value="GPI TRANSAMIDASE COMPONENT PIG-T"/>
    <property type="match status" value="1"/>
</dbReference>
<name>A0A316U998_9BASI</name>
<dbReference type="GO" id="GO:0042765">
    <property type="term" value="C:GPI-anchor transamidase complex"/>
    <property type="evidence" value="ECO:0007669"/>
    <property type="project" value="InterPro"/>
</dbReference>
<dbReference type="GeneID" id="37014695"/>
<feature type="chain" id="PRO_5016351180" description="Gpi16 subunit, GPI transamidase component" evidence="2">
    <location>
        <begin position="25"/>
        <end position="679"/>
    </location>
</feature>
<dbReference type="AlphaFoldDB" id="A0A316U998"/>
<evidence type="ECO:0000256" key="2">
    <source>
        <dbReference type="SAM" id="SignalP"/>
    </source>
</evidence>
<dbReference type="GO" id="GO:0016255">
    <property type="term" value="P:attachment of GPI anchor to protein"/>
    <property type="evidence" value="ECO:0007669"/>
    <property type="project" value="InterPro"/>
</dbReference>
<feature type="compositionally biased region" description="Acidic residues" evidence="1">
    <location>
        <begin position="355"/>
        <end position="368"/>
    </location>
</feature>
<dbReference type="EMBL" id="KZ819331">
    <property type="protein sequence ID" value="PWN19565.1"/>
    <property type="molecule type" value="Genomic_DNA"/>
</dbReference>
<proteinExistence type="predicted"/>
<dbReference type="STRING" id="1684307.A0A316U998"/>
<dbReference type="InterPro" id="IPR007245">
    <property type="entry name" value="PIG-T"/>
</dbReference>
<feature type="region of interest" description="Disordered" evidence="1">
    <location>
        <begin position="587"/>
        <end position="606"/>
    </location>
</feature>
<dbReference type="OrthoDB" id="331263at2759"/>
<gene>
    <name evidence="3" type="ORF">BCV69DRAFT_284194</name>
</gene>
<keyword evidence="2" id="KW-0732">Signal</keyword>
<dbReference type="RefSeq" id="XP_025346725.1">
    <property type="nucleotide sequence ID" value="XM_025492961.1"/>
</dbReference>
<evidence type="ECO:0000313" key="3">
    <source>
        <dbReference type="EMBL" id="PWN19565.1"/>
    </source>
</evidence>
<reference evidence="3 4" key="1">
    <citation type="journal article" date="2018" name="Mol. Biol. Evol.">
        <title>Broad Genomic Sampling Reveals a Smut Pathogenic Ancestry of the Fungal Clade Ustilaginomycotina.</title>
        <authorList>
            <person name="Kijpornyongpan T."/>
            <person name="Mondo S.J."/>
            <person name="Barry K."/>
            <person name="Sandor L."/>
            <person name="Lee J."/>
            <person name="Lipzen A."/>
            <person name="Pangilinan J."/>
            <person name="LaButti K."/>
            <person name="Hainaut M."/>
            <person name="Henrissat B."/>
            <person name="Grigoriev I.V."/>
            <person name="Spatafora J.W."/>
            <person name="Aime M.C."/>
        </authorList>
    </citation>
    <scope>NUCLEOTIDE SEQUENCE [LARGE SCALE GENOMIC DNA]</scope>
    <source>
        <strain evidence="3 4">MCA 4718</strain>
    </source>
</reference>
<sequence length="679" mass="74974">MTRPRLLALYPFTLLLILLTRCAASSPLNLNDDFTESLHLRPLPLGRVQSTFTFTLSSQVDPFSPESEDGVSFHLLPPSLLTLLHFSPLHVKELHLAFNKGRWNHARWGMPTFLEQGHEWGSRAVASGVEAWVRYTAPPTWAASAALNASTVESRRARQVQDGKDTFHDLLASLAGHFCSTLSASGSKEAITSPLSLSRSLYDSSRGRGNGDSRNDDLLYTLSIPETPCTEVLYRMLTLLPCRANAGLASLLAPHKWLEQEWHGVELVVRRTGVGQRGWEVEMRVGSVWNGVVQNGKRDFSMNAMFGRPLATACPLAKESFVSLLAPPKEDVSLQEGLSPTYEVQPALLAHANDADEDVQDEEDEDDGSIPPPALSDSSLGIANALSREGSLRYLTTSAALPAYVHPPQGGRASGLDVSLSWPDEGYYNYSSSPAVQDHTLHVSRSYVSSSLTHSTFSLRIRNDRPDTSRRVVYRETLPWWLLPSLPSAQLSIVPLPLASDPASPFIRFESDFTSPSKSLLHLHFTPSIPRVRAGVLEMELRIPAGSELSWEMSVGREVIRYEEHNPDAHRGLETGAGTAWEVVDDEDDNEKEMEDRVEGEKSGERGETFKRRRVRLTEGGQRSIFKTEVGLVELAVPDFSMPYSSAVNLLTRSFRDVPVPPATAVGMAASFAKRKKKM</sequence>
<keyword evidence="4" id="KW-1185">Reference proteome</keyword>
<accession>A0A316U998</accession>
<evidence type="ECO:0008006" key="5">
    <source>
        <dbReference type="Google" id="ProtNLM"/>
    </source>
</evidence>
<protein>
    <recommendedName>
        <fullName evidence="5">Gpi16 subunit, GPI transamidase component</fullName>
    </recommendedName>
</protein>
<organism evidence="3 4">
    <name type="scientific">Pseudomicrostroma glucosiphilum</name>
    <dbReference type="NCBI Taxonomy" id="1684307"/>
    <lineage>
        <taxon>Eukaryota</taxon>
        <taxon>Fungi</taxon>
        <taxon>Dikarya</taxon>
        <taxon>Basidiomycota</taxon>
        <taxon>Ustilaginomycotina</taxon>
        <taxon>Exobasidiomycetes</taxon>
        <taxon>Microstromatales</taxon>
        <taxon>Microstromatales incertae sedis</taxon>
        <taxon>Pseudomicrostroma</taxon>
    </lineage>
</organism>
<dbReference type="Pfam" id="PF04113">
    <property type="entry name" value="Gpi16"/>
    <property type="match status" value="2"/>
</dbReference>
<evidence type="ECO:0000256" key="1">
    <source>
        <dbReference type="SAM" id="MobiDB-lite"/>
    </source>
</evidence>
<evidence type="ECO:0000313" key="4">
    <source>
        <dbReference type="Proteomes" id="UP000245942"/>
    </source>
</evidence>